<evidence type="ECO:0000313" key="1">
    <source>
        <dbReference type="EMBL" id="MUP07162.1"/>
    </source>
</evidence>
<dbReference type="Proteomes" id="UP000175993">
    <property type="component" value="Unassembled WGS sequence"/>
</dbReference>
<sequence length="48" mass="5063">MRSNQFSQVASAMLAATSEATNTIATVAPGSITMHHIKTWFAAAQPKS</sequence>
<gene>
    <name evidence="1" type="ORF">BBI04_020455</name>
</gene>
<organism evidence="1 2">
    <name type="scientific">Agrobacterium vitis</name>
    <name type="common">Rhizobium vitis</name>
    <dbReference type="NCBI Taxonomy" id="373"/>
    <lineage>
        <taxon>Bacteria</taxon>
        <taxon>Pseudomonadati</taxon>
        <taxon>Pseudomonadota</taxon>
        <taxon>Alphaproteobacteria</taxon>
        <taxon>Hyphomicrobiales</taxon>
        <taxon>Rhizobiaceae</taxon>
        <taxon>Rhizobium/Agrobacterium group</taxon>
        <taxon>Agrobacterium</taxon>
    </lineage>
</organism>
<dbReference type="AlphaFoldDB" id="A0ABD6GJV5"/>
<reference evidence="1 2" key="1">
    <citation type="submission" date="2019-11" db="EMBL/GenBank/DDBJ databases">
        <title>Whole-genome sequencing of Allorhizobium vitis.</title>
        <authorList>
            <person name="Gan H.M."/>
            <person name="Savka M.A."/>
        </authorList>
    </citation>
    <scope>NUCLEOTIDE SEQUENCE [LARGE SCALE GENOMIC DNA]</scope>
    <source>
        <strain evidence="1 2">AB4</strain>
    </source>
</reference>
<proteinExistence type="predicted"/>
<name>A0ABD6GJV5_AGRVI</name>
<protein>
    <submittedName>
        <fullName evidence="1">Uncharacterized protein</fullName>
    </submittedName>
</protein>
<dbReference type="EMBL" id="MBEV02000013">
    <property type="protein sequence ID" value="MUP07162.1"/>
    <property type="molecule type" value="Genomic_DNA"/>
</dbReference>
<dbReference type="RefSeq" id="WP_156584138.1">
    <property type="nucleotide sequence ID" value="NZ_CP118260.1"/>
</dbReference>
<evidence type="ECO:0000313" key="2">
    <source>
        <dbReference type="Proteomes" id="UP000175993"/>
    </source>
</evidence>
<accession>A0ABD6GJV5</accession>
<comment type="caution">
    <text evidence="1">The sequence shown here is derived from an EMBL/GenBank/DDBJ whole genome shotgun (WGS) entry which is preliminary data.</text>
</comment>